<comment type="caution">
    <text evidence="1">The sequence shown here is derived from an EMBL/GenBank/DDBJ whole genome shotgun (WGS) entry which is preliminary data.</text>
</comment>
<sequence length="53" mass="6394">RTVRIQYTVSKATKSMRICISCTTSRKSYGAELRDRHWFENRFNNVRSIRPWS</sequence>
<protein>
    <submittedName>
        <fullName evidence="1">Uncharacterized protein</fullName>
    </submittedName>
</protein>
<dbReference type="Proteomes" id="UP001233999">
    <property type="component" value="Unassembled WGS sequence"/>
</dbReference>
<organism evidence="1 2">
    <name type="scientific">Diploptera punctata</name>
    <name type="common">Pacific beetle cockroach</name>
    <dbReference type="NCBI Taxonomy" id="6984"/>
    <lineage>
        <taxon>Eukaryota</taxon>
        <taxon>Metazoa</taxon>
        <taxon>Ecdysozoa</taxon>
        <taxon>Arthropoda</taxon>
        <taxon>Hexapoda</taxon>
        <taxon>Insecta</taxon>
        <taxon>Pterygota</taxon>
        <taxon>Neoptera</taxon>
        <taxon>Polyneoptera</taxon>
        <taxon>Dictyoptera</taxon>
        <taxon>Blattodea</taxon>
        <taxon>Blaberoidea</taxon>
        <taxon>Blaberidae</taxon>
        <taxon>Diplopterinae</taxon>
        <taxon>Diploptera</taxon>
    </lineage>
</organism>
<accession>A0AAD8EJ65</accession>
<reference evidence="1" key="2">
    <citation type="submission" date="2023-05" db="EMBL/GenBank/DDBJ databases">
        <authorList>
            <person name="Fouks B."/>
        </authorList>
    </citation>
    <scope>NUCLEOTIDE SEQUENCE</scope>
    <source>
        <strain evidence="1">Stay&amp;Tobe</strain>
        <tissue evidence="1">Testes</tissue>
    </source>
</reference>
<dbReference type="EMBL" id="JASPKZ010003845">
    <property type="protein sequence ID" value="KAJ9592121.1"/>
    <property type="molecule type" value="Genomic_DNA"/>
</dbReference>
<name>A0AAD8EJ65_DIPPU</name>
<feature type="non-terminal residue" evidence="1">
    <location>
        <position position="1"/>
    </location>
</feature>
<keyword evidence="2" id="KW-1185">Reference proteome</keyword>
<proteinExistence type="predicted"/>
<reference evidence="1" key="1">
    <citation type="journal article" date="2023" name="IScience">
        <title>Live-bearing cockroach genome reveals convergent evolutionary mechanisms linked to viviparity in insects and beyond.</title>
        <authorList>
            <person name="Fouks B."/>
            <person name="Harrison M.C."/>
            <person name="Mikhailova A.A."/>
            <person name="Marchal E."/>
            <person name="English S."/>
            <person name="Carruthers M."/>
            <person name="Jennings E.C."/>
            <person name="Chiamaka E.L."/>
            <person name="Frigard R.A."/>
            <person name="Pippel M."/>
            <person name="Attardo G.M."/>
            <person name="Benoit J.B."/>
            <person name="Bornberg-Bauer E."/>
            <person name="Tobe S.S."/>
        </authorList>
    </citation>
    <scope>NUCLEOTIDE SEQUENCE</scope>
    <source>
        <strain evidence="1">Stay&amp;Tobe</strain>
    </source>
</reference>
<gene>
    <name evidence="1" type="ORF">L9F63_001349</name>
</gene>
<evidence type="ECO:0000313" key="1">
    <source>
        <dbReference type="EMBL" id="KAJ9592121.1"/>
    </source>
</evidence>
<evidence type="ECO:0000313" key="2">
    <source>
        <dbReference type="Proteomes" id="UP001233999"/>
    </source>
</evidence>
<dbReference type="AlphaFoldDB" id="A0AAD8EJ65"/>
<feature type="non-terminal residue" evidence="1">
    <location>
        <position position="53"/>
    </location>
</feature>